<sequence length="84" mass="9835">ILLIFITKNLKDISEDICSENLDDFEETLQALNIFNLIDIKKFLNISEENIIYEVLTDDQIINELVYLFSNTDKNFDSKELDNS</sequence>
<comment type="caution">
    <text evidence="1">The sequence shown here is derived from an EMBL/GenBank/DDBJ whole genome shotgun (WGS) entry which is preliminary data.</text>
</comment>
<proteinExistence type="predicted"/>
<keyword evidence="2" id="KW-1185">Reference proteome</keyword>
<reference evidence="1" key="1">
    <citation type="submission" date="2021-06" db="EMBL/GenBank/DDBJ databases">
        <authorList>
            <person name="Kallberg Y."/>
            <person name="Tangrot J."/>
            <person name="Rosling A."/>
        </authorList>
    </citation>
    <scope>NUCLEOTIDE SEQUENCE</scope>
    <source>
        <strain evidence="1">MA461A</strain>
    </source>
</reference>
<protein>
    <submittedName>
        <fullName evidence="1">30748_t:CDS:1</fullName>
    </submittedName>
</protein>
<evidence type="ECO:0000313" key="2">
    <source>
        <dbReference type="Proteomes" id="UP000789920"/>
    </source>
</evidence>
<accession>A0ACA9QJ11</accession>
<dbReference type="Proteomes" id="UP000789920">
    <property type="component" value="Unassembled WGS sequence"/>
</dbReference>
<gene>
    <name evidence="1" type="ORF">RPERSI_LOCUS14082</name>
</gene>
<feature type="non-terminal residue" evidence="1">
    <location>
        <position position="1"/>
    </location>
</feature>
<name>A0ACA9QJ11_9GLOM</name>
<dbReference type="EMBL" id="CAJVQC010032011">
    <property type="protein sequence ID" value="CAG8750005.1"/>
    <property type="molecule type" value="Genomic_DNA"/>
</dbReference>
<evidence type="ECO:0000313" key="1">
    <source>
        <dbReference type="EMBL" id="CAG8750005.1"/>
    </source>
</evidence>
<organism evidence="1 2">
    <name type="scientific">Racocetra persica</name>
    <dbReference type="NCBI Taxonomy" id="160502"/>
    <lineage>
        <taxon>Eukaryota</taxon>
        <taxon>Fungi</taxon>
        <taxon>Fungi incertae sedis</taxon>
        <taxon>Mucoromycota</taxon>
        <taxon>Glomeromycotina</taxon>
        <taxon>Glomeromycetes</taxon>
        <taxon>Diversisporales</taxon>
        <taxon>Gigasporaceae</taxon>
        <taxon>Racocetra</taxon>
    </lineage>
</organism>